<evidence type="ECO:0000313" key="5">
    <source>
        <dbReference type="Proteomes" id="UP000032545"/>
    </source>
</evidence>
<dbReference type="PATRIC" id="fig|1502723.3.peg.4158"/>
<dbReference type="InterPro" id="IPR036736">
    <property type="entry name" value="ACP-like_sf"/>
</dbReference>
<keyword evidence="1" id="KW-0596">Phosphopantetheine</keyword>
<organism evidence="4 5">
    <name type="scientific">Frankia torreyi</name>
    <dbReference type="NCBI Taxonomy" id="1856"/>
    <lineage>
        <taxon>Bacteria</taxon>
        <taxon>Bacillati</taxon>
        <taxon>Actinomycetota</taxon>
        <taxon>Actinomycetes</taxon>
        <taxon>Frankiales</taxon>
        <taxon>Frankiaceae</taxon>
        <taxon>Frankia</taxon>
    </lineage>
</organism>
<evidence type="ECO:0000256" key="2">
    <source>
        <dbReference type="ARBA" id="ARBA00022553"/>
    </source>
</evidence>
<accession>A0A0D8BBG8</accession>
<evidence type="ECO:0000259" key="3">
    <source>
        <dbReference type="PROSITE" id="PS50075"/>
    </source>
</evidence>
<dbReference type="AlphaFoldDB" id="A0A0D8BBG8"/>
<proteinExistence type="predicted"/>
<keyword evidence="5" id="KW-1185">Reference proteome</keyword>
<keyword evidence="2" id="KW-0597">Phosphoprotein</keyword>
<dbReference type="PROSITE" id="PS50075">
    <property type="entry name" value="CARRIER"/>
    <property type="match status" value="1"/>
</dbReference>
<dbReference type="EMBL" id="JYFN01000040">
    <property type="protein sequence ID" value="KJE21279.1"/>
    <property type="molecule type" value="Genomic_DNA"/>
</dbReference>
<dbReference type="RefSeq" id="WP_044886954.1">
    <property type="nucleotide sequence ID" value="NZ_JYFN01000040.1"/>
</dbReference>
<name>A0A0D8BBG8_9ACTN</name>
<dbReference type="PROSITE" id="PS00012">
    <property type="entry name" value="PHOSPHOPANTETHEINE"/>
    <property type="match status" value="1"/>
</dbReference>
<dbReference type="InterPro" id="IPR009081">
    <property type="entry name" value="PP-bd_ACP"/>
</dbReference>
<dbReference type="SUPFAM" id="SSF47336">
    <property type="entry name" value="ACP-like"/>
    <property type="match status" value="1"/>
</dbReference>
<dbReference type="Proteomes" id="UP000032545">
    <property type="component" value="Unassembled WGS sequence"/>
</dbReference>
<evidence type="ECO:0000256" key="1">
    <source>
        <dbReference type="ARBA" id="ARBA00022450"/>
    </source>
</evidence>
<protein>
    <submittedName>
        <fullName evidence="4">Phosphopantetheine-containing protein</fullName>
    </submittedName>
</protein>
<feature type="domain" description="Carrier" evidence="3">
    <location>
        <begin position="1"/>
        <end position="78"/>
    </location>
</feature>
<reference evidence="5" key="1">
    <citation type="submission" date="2015-02" db="EMBL/GenBank/DDBJ databases">
        <title>Draft Genome of Frankia sp. CpI1-S.</title>
        <authorList>
            <person name="Oshone R.T."/>
            <person name="Ngom M."/>
            <person name="Ghodhbane-Gtari F."/>
            <person name="Gtari M."/>
            <person name="Morris K."/>
            <person name="Thomas K."/>
            <person name="Sen A."/>
            <person name="Tisa L.S."/>
        </authorList>
    </citation>
    <scope>NUCLEOTIDE SEQUENCE [LARGE SCALE GENOMIC DNA]</scope>
    <source>
        <strain evidence="5">CpI1-S</strain>
    </source>
</reference>
<dbReference type="Pfam" id="PF00550">
    <property type="entry name" value="PP-binding"/>
    <property type="match status" value="1"/>
</dbReference>
<dbReference type="OrthoDB" id="3395095at2"/>
<gene>
    <name evidence="4" type="ORF">FF36_04426</name>
</gene>
<dbReference type="InterPro" id="IPR006162">
    <property type="entry name" value="Ppantetheine_attach_site"/>
</dbReference>
<reference evidence="4 5" key="2">
    <citation type="journal article" date="2016" name="Genome Announc.">
        <title>Permanent Draft Genome Sequences for Two Variants of Frankia sp. Strain CpI1, the First Frankia Strain Isolated from Root Nodules of Comptonia peregrina.</title>
        <authorList>
            <person name="Oshone R."/>
            <person name="Hurst S.G.IV."/>
            <person name="Abebe-Akele F."/>
            <person name="Simpson S."/>
            <person name="Morris K."/>
            <person name="Thomas W.K."/>
            <person name="Tisa L.S."/>
        </authorList>
    </citation>
    <scope>NUCLEOTIDE SEQUENCE [LARGE SCALE GENOMIC DNA]</scope>
    <source>
        <strain evidence="5">CpI1-S</strain>
    </source>
</reference>
<sequence>MLDIHFEELLRQHLPFLPADETLHDNTSLREYGLDSLGTVELLSTLEAEYRIRFSEEALTLETFATPALLWRALSTMRSPTG</sequence>
<comment type="caution">
    <text evidence="4">The sequence shown here is derived from an EMBL/GenBank/DDBJ whole genome shotgun (WGS) entry which is preliminary data.</text>
</comment>
<evidence type="ECO:0000313" key="4">
    <source>
        <dbReference type="EMBL" id="KJE21279.1"/>
    </source>
</evidence>
<dbReference type="Gene3D" id="1.10.1200.10">
    <property type="entry name" value="ACP-like"/>
    <property type="match status" value="1"/>
</dbReference>